<evidence type="ECO:0000313" key="1">
    <source>
        <dbReference type="EMBL" id="DAD85654.1"/>
    </source>
</evidence>
<accession>A0A8S5MTK2</accession>
<organism evidence="1">
    <name type="scientific">Myoviridae sp. ctino4</name>
    <dbReference type="NCBI Taxonomy" id="2826686"/>
    <lineage>
        <taxon>Viruses</taxon>
        <taxon>Duplodnaviria</taxon>
        <taxon>Heunggongvirae</taxon>
        <taxon>Uroviricota</taxon>
        <taxon>Caudoviricetes</taxon>
    </lineage>
</organism>
<sequence length="45" mass="5384">MKKKSYSNRFPQTEYKLTYLKKKSYVCNNRIGEEQAKVNNQKEPA</sequence>
<name>A0A8S5MTK2_9CAUD</name>
<dbReference type="EMBL" id="BK014985">
    <property type="protein sequence ID" value="DAD85654.1"/>
    <property type="molecule type" value="Genomic_DNA"/>
</dbReference>
<proteinExistence type="predicted"/>
<reference evidence="1" key="1">
    <citation type="journal article" date="2021" name="Proc. Natl. Acad. Sci. U.S.A.">
        <title>A Catalog of Tens of Thousands of Viruses from Human Metagenomes Reveals Hidden Associations with Chronic Diseases.</title>
        <authorList>
            <person name="Tisza M.J."/>
            <person name="Buck C.B."/>
        </authorList>
    </citation>
    <scope>NUCLEOTIDE SEQUENCE</scope>
    <source>
        <strain evidence="1">Ctino4</strain>
    </source>
</reference>
<protein>
    <submittedName>
        <fullName evidence="1">Uncharacterized protein</fullName>
    </submittedName>
</protein>